<feature type="region of interest" description="Disordered" evidence="1">
    <location>
        <begin position="394"/>
        <end position="413"/>
    </location>
</feature>
<feature type="compositionally biased region" description="Basic and acidic residues" evidence="1">
    <location>
        <begin position="917"/>
        <end position="929"/>
    </location>
</feature>
<dbReference type="OrthoDB" id="2575563at2759"/>
<dbReference type="RefSeq" id="XP_021871461.1">
    <property type="nucleotide sequence ID" value="XM_022019114.1"/>
</dbReference>
<dbReference type="AlphaFoldDB" id="A0A1Y1UH83"/>
<proteinExistence type="predicted"/>
<keyword evidence="4" id="KW-1185">Reference proteome</keyword>
<dbReference type="InParanoid" id="A0A1Y1UH83"/>
<dbReference type="Proteomes" id="UP000193218">
    <property type="component" value="Unassembled WGS sequence"/>
</dbReference>
<dbReference type="EMBL" id="NBSH01000006">
    <property type="protein sequence ID" value="ORX37423.1"/>
    <property type="molecule type" value="Genomic_DNA"/>
</dbReference>
<feature type="transmembrane region" description="Helical" evidence="2">
    <location>
        <begin position="21"/>
        <end position="42"/>
    </location>
</feature>
<keyword evidence="2" id="KW-0472">Membrane</keyword>
<feature type="transmembrane region" description="Helical" evidence="2">
    <location>
        <begin position="190"/>
        <end position="210"/>
    </location>
</feature>
<feature type="compositionally biased region" description="Low complexity" evidence="1">
    <location>
        <begin position="796"/>
        <end position="808"/>
    </location>
</feature>
<feature type="compositionally biased region" description="Basic and acidic residues" evidence="1">
    <location>
        <begin position="623"/>
        <end position="636"/>
    </location>
</feature>
<sequence>MGSRTKSLQKMHRPTLIWTSYNLFRLIALVFISWALVAQFIAVASDLDEYSNATGTSSPTATVGLSAMHRPAKIPSRLTRTPTSLIAVIRSQTSPSTTTSPPTIPSTTSVSTSEADQTAVIVLDPDGRPATLVNLLGLEASHSAATASLLIGVDERAANGMRRRAETNSATDANISYVGLSSVPDQPGGIFFLLMSRLVMAFVLSGLLFVQAGYPEKMLFKHLPWLGPQNPPLALGCLQEIIAIQNLQVHQKPKVLIPAWALLAVGSTNIVIAGAIWYRGRKYDRPAQKMLGFSLSTRLLYWTPPPFLYDAAVRRETIGSEFSATQGRDVEKRHRPSHDTAYDLGLPSEDEDDENDEGLVLVDPVPSAAKRRHALSNERSAARGPTRKFGEMTEEQDVRKGGYPTFAKGGIDQPGRHVPAGILERHGPGGHLVRYIREDGQMGVRRAAEVEKTRSKKLGVENGGVSDESADRQSRLPQPPQRKRTKDAVRQENTKLRSQSQDTDGDLKDRSCQIPTGQTSSNHLPLPHKGRRRPTDPLAVIAEDQTNPSIQSPHGNEDFTASRLLYSEPESIVDDPNSQDAPRTDSKKLTALPSGVDTLFPLPPERPTLALEAASSATANRKNSADSKQSPDDRLPPRGVILSSKDTSGSPPPPTLHHRELGDVPKTPTPPLGEGTLKVRDVSFVRENSPLREEPITVQQIQQAAVATRDYFSPSAPIGAAISSPIQYQQSSSASHAAVGVSVPNIQHPSGQQLLSDGQAIKRERATLTVPRAKSESSHSSITSRLDTLRSSMAIPRSPSSRSNRSNRTAQGVRFDLSPISTVSSGETRSAPNSPTRSLSPVSPPPKTALRIPGTRLTVSLPRFSVPGTPRPKGKDRSVSSLSSSTSAPLSESSDISDEVARPESMLSGELTTSFQEHAREAQNVERPLHGRSNTVDTLGGNYLDGGAEPTRDRHRRHSTVDSY</sequence>
<feature type="region of interest" description="Disordered" evidence="1">
    <location>
        <begin position="768"/>
        <end position="964"/>
    </location>
</feature>
<comment type="caution">
    <text evidence="3">The sequence shown here is derived from an EMBL/GenBank/DDBJ whole genome shotgun (WGS) entry which is preliminary data.</text>
</comment>
<feature type="compositionally biased region" description="Basic and acidic residues" evidence="1">
    <location>
        <begin position="486"/>
        <end position="495"/>
    </location>
</feature>
<accession>A0A1Y1UH83</accession>
<evidence type="ECO:0000256" key="1">
    <source>
        <dbReference type="SAM" id="MobiDB-lite"/>
    </source>
</evidence>
<evidence type="ECO:0000313" key="4">
    <source>
        <dbReference type="Proteomes" id="UP000193218"/>
    </source>
</evidence>
<feature type="compositionally biased region" description="Low complexity" evidence="1">
    <location>
        <begin position="91"/>
        <end position="112"/>
    </location>
</feature>
<evidence type="ECO:0000256" key="2">
    <source>
        <dbReference type="SAM" id="Phobius"/>
    </source>
</evidence>
<feature type="compositionally biased region" description="Low complexity" evidence="1">
    <location>
        <begin position="608"/>
        <end position="619"/>
    </location>
</feature>
<evidence type="ECO:0000313" key="3">
    <source>
        <dbReference type="EMBL" id="ORX37423.1"/>
    </source>
</evidence>
<gene>
    <name evidence="3" type="ORF">BD324DRAFT_681313</name>
</gene>
<feature type="transmembrane region" description="Helical" evidence="2">
    <location>
        <begin position="255"/>
        <end position="278"/>
    </location>
</feature>
<feature type="compositionally biased region" description="Polar residues" evidence="1">
    <location>
        <begin position="513"/>
        <end position="523"/>
    </location>
</feature>
<organism evidence="3 4">
    <name type="scientific">Kockovaella imperatae</name>
    <dbReference type="NCBI Taxonomy" id="4999"/>
    <lineage>
        <taxon>Eukaryota</taxon>
        <taxon>Fungi</taxon>
        <taxon>Dikarya</taxon>
        <taxon>Basidiomycota</taxon>
        <taxon>Agaricomycotina</taxon>
        <taxon>Tremellomycetes</taxon>
        <taxon>Tremellales</taxon>
        <taxon>Cuniculitremaceae</taxon>
        <taxon>Kockovaella</taxon>
    </lineage>
</organism>
<reference evidence="3 4" key="1">
    <citation type="submission" date="2017-03" db="EMBL/GenBank/DDBJ databases">
        <title>Widespread Adenine N6-methylation of Active Genes in Fungi.</title>
        <authorList>
            <consortium name="DOE Joint Genome Institute"/>
            <person name="Mondo S.J."/>
            <person name="Dannebaum R.O."/>
            <person name="Kuo R.C."/>
            <person name="Louie K.B."/>
            <person name="Bewick A.J."/>
            <person name="Labutti K."/>
            <person name="Haridas S."/>
            <person name="Kuo A."/>
            <person name="Salamov A."/>
            <person name="Ahrendt S.R."/>
            <person name="Lau R."/>
            <person name="Bowen B.P."/>
            <person name="Lipzen A."/>
            <person name="Sullivan W."/>
            <person name="Andreopoulos W.B."/>
            <person name="Clum A."/>
            <person name="Lindquist E."/>
            <person name="Daum C."/>
            <person name="Northen T.R."/>
            <person name="Ramamoorthy G."/>
            <person name="Schmitz R.J."/>
            <person name="Gryganskyi A."/>
            <person name="Culley D."/>
            <person name="Magnuson J."/>
            <person name="James T.Y."/>
            <person name="O'Malley M.A."/>
            <person name="Stajich J.E."/>
            <person name="Spatafora J.W."/>
            <person name="Visel A."/>
            <person name="Grigoriev I.V."/>
        </authorList>
    </citation>
    <scope>NUCLEOTIDE SEQUENCE [LARGE SCALE GENOMIC DNA]</scope>
    <source>
        <strain evidence="3 4">NRRL Y-17943</strain>
    </source>
</reference>
<feature type="region of interest" description="Disordered" evidence="1">
    <location>
        <begin position="324"/>
        <end position="356"/>
    </location>
</feature>
<dbReference type="GeneID" id="33560923"/>
<feature type="region of interest" description="Disordered" evidence="1">
    <location>
        <begin position="90"/>
        <end position="112"/>
    </location>
</feature>
<name>A0A1Y1UH83_9TREE</name>
<feature type="compositionally biased region" description="Basic and acidic residues" evidence="1">
    <location>
        <begin position="328"/>
        <end position="341"/>
    </location>
</feature>
<dbReference type="STRING" id="4999.A0A1Y1UH83"/>
<feature type="compositionally biased region" description="Polar residues" evidence="1">
    <location>
        <begin position="778"/>
        <end position="791"/>
    </location>
</feature>
<keyword evidence="2" id="KW-1133">Transmembrane helix</keyword>
<feature type="compositionally biased region" description="Polar residues" evidence="1">
    <location>
        <begin position="819"/>
        <end position="841"/>
    </location>
</feature>
<feature type="compositionally biased region" description="Low complexity" evidence="1">
    <location>
        <begin position="879"/>
        <end position="894"/>
    </location>
</feature>
<feature type="region of interest" description="Disordered" evidence="1">
    <location>
        <begin position="446"/>
        <end position="676"/>
    </location>
</feature>
<keyword evidence="2" id="KW-0812">Transmembrane</keyword>
<protein>
    <submittedName>
        <fullName evidence="3">Uncharacterized protein</fullName>
    </submittedName>
</protein>
<feature type="compositionally biased region" description="Polar residues" evidence="1">
    <location>
        <begin position="544"/>
        <end position="554"/>
    </location>
</feature>